<dbReference type="PANTHER" id="PTHR43166">
    <property type="entry name" value="AMINO ACID IMPORT ATP-BINDING PROTEIN"/>
    <property type="match status" value="1"/>
</dbReference>
<dbReference type="GO" id="GO:0016887">
    <property type="term" value="F:ATP hydrolysis activity"/>
    <property type="evidence" value="ECO:0007669"/>
    <property type="project" value="InterPro"/>
</dbReference>
<dbReference type="Gene3D" id="3.40.50.300">
    <property type="entry name" value="P-loop containing nucleotide triphosphate hydrolases"/>
    <property type="match status" value="1"/>
</dbReference>
<dbReference type="SMART" id="SM00382">
    <property type="entry name" value="AAA"/>
    <property type="match status" value="1"/>
</dbReference>
<protein>
    <submittedName>
        <fullName evidence="5">Phosphate ABC transporter ATP-binding protein</fullName>
    </submittedName>
</protein>
<keyword evidence="3 5" id="KW-0067">ATP-binding</keyword>
<reference evidence="5" key="2">
    <citation type="submission" date="2020-09" db="EMBL/GenBank/DDBJ databases">
        <authorList>
            <person name="Sun Q."/>
            <person name="Zhou Y."/>
        </authorList>
    </citation>
    <scope>NUCLEOTIDE SEQUENCE</scope>
    <source>
        <strain evidence="5">CGMCC 1.15178</strain>
    </source>
</reference>
<keyword evidence="1" id="KW-0813">Transport</keyword>
<dbReference type="Pfam" id="PF00005">
    <property type="entry name" value="ABC_tran"/>
    <property type="match status" value="1"/>
</dbReference>
<dbReference type="InterPro" id="IPR050086">
    <property type="entry name" value="MetN_ABC_transporter-like"/>
</dbReference>
<dbReference type="InterPro" id="IPR017871">
    <property type="entry name" value="ABC_transporter-like_CS"/>
</dbReference>
<organism evidence="5 6">
    <name type="scientific">Paenibacillus nasutitermitis</name>
    <dbReference type="NCBI Taxonomy" id="1652958"/>
    <lineage>
        <taxon>Bacteria</taxon>
        <taxon>Bacillati</taxon>
        <taxon>Bacillota</taxon>
        <taxon>Bacilli</taxon>
        <taxon>Bacillales</taxon>
        <taxon>Paenibacillaceae</taxon>
        <taxon>Paenibacillus</taxon>
    </lineage>
</organism>
<dbReference type="PANTHER" id="PTHR43166:SF15">
    <property type="entry name" value="HISTIDINE TRANSPORT ATP-BINDING PROTEIN HISP"/>
    <property type="match status" value="1"/>
</dbReference>
<dbReference type="GO" id="GO:0005524">
    <property type="term" value="F:ATP binding"/>
    <property type="evidence" value="ECO:0007669"/>
    <property type="project" value="UniProtKB-KW"/>
</dbReference>
<keyword evidence="2" id="KW-0547">Nucleotide-binding</keyword>
<dbReference type="Proteomes" id="UP000612456">
    <property type="component" value="Unassembled WGS sequence"/>
</dbReference>
<sequence>MLQLENIHKKFGSEEVLKGISLQVNRGDVISILGPSGSGKTTLLRCINLLERPNQGTIRIGDLSVNTEKLLRKDILRLRRKTAMVFQSYNLFANKNTLENVMEGLLVVKKMKKEEAKAKSLALLEKVGLANKADHYPSQLSGGQQQRVGIARALALDPEVILFDEPTSALDPELVGEVLNVIRKIAQEGVTMIIVTHELSFARDISTHVVFMEKGHIVEQAEPKELFSNPQQQRTKEFISSRISGWSYDI</sequence>
<dbReference type="PROSITE" id="PS50893">
    <property type="entry name" value="ABC_TRANSPORTER_2"/>
    <property type="match status" value="1"/>
</dbReference>
<dbReference type="InterPro" id="IPR003593">
    <property type="entry name" value="AAA+_ATPase"/>
</dbReference>
<dbReference type="InterPro" id="IPR003439">
    <property type="entry name" value="ABC_transporter-like_ATP-bd"/>
</dbReference>
<dbReference type="CDD" id="cd03262">
    <property type="entry name" value="ABC_HisP_GlnQ"/>
    <property type="match status" value="1"/>
</dbReference>
<evidence type="ECO:0000256" key="1">
    <source>
        <dbReference type="ARBA" id="ARBA00022448"/>
    </source>
</evidence>
<reference evidence="5" key="1">
    <citation type="journal article" date="2014" name="Int. J. Syst. Evol. Microbiol.">
        <title>Complete genome sequence of Corynebacterium casei LMG S-19264T (=DSM 44701T), isolated from a smear-ripened cheese.</title>
        <authorList>
            <consortium name="US DOE Joint Genome Institute (JGI-PGF)"/>
            <person name="Walter F."/>
            <person name="Albersmeier A."/>
            <person name="Kalinowski J."/>
            <person name="Ruckert C."/>
        </authorList>
    </citation>
    <scope>NUCLEOTIDE SEQUENCE</scope>
    <source>
        <strain evidence="5">CGMCC 1.15178</strain>
    </source>
</reference>
<dbReference type="EMBL" id="BMHP01000004">
    <property type="protein sequence ID" value="GGD88613.1"/>
    <property type="molecule type" value="Genomic_DNA"/>
</dbReference>
<dbReference type="AlphaFoldDB" id="A0A917E0C4"/>
<dbReference type="RefSeq" id="WP_188996889.1">
    <property type="nucleotide sequence ID" value="NZ_BMHP01000004.1"/>
</dbReference>
<evidence type="ECO:0000256" key="2">
    <source>
        <dbReference type="ARBA" id="ARBA00022741"/>
    </source>
</evidence>
<dbReference type="InterPro" id="IPR030679">
    <property type="entry name" value="ABC_ATPase_HisP-typ"/>
</dbReference>
<dbReference type="InterPro" id="IPR027417">
    <property type="entry name" value="P-loop_NTPase"/>
</dbReference>
<accession>A0A917E0C4</accession>
<dbReference type="PROSITE" id="PS00211">
    <property type="entry name" value="ABC_TRANSPORTER_1"/>
    <property type="match status" value="1"/>
</dbReference>
<feature type="domain" description="ABC transporter" evidence="4">
    <location>
        <begin position="2"/>
        <end position="239"/>
    </location>
</feature>
<dbReference type="SUPFAM" id="SSF52540">
    <property type="entry name" value="P-loop containing nucleoside triphosphate hydrolases"/>
    <property type="match status" value="1"/>
</dbReference>
<name>A0A917E0C4_9BACL</name>
<dbReference type="FunFam" id="3.40.50.300:FF:000020">
    <property type="entry name" value="Amino acid ABC transporter ATP-binding component"/>
    <property type="match status" value="1"/>
</dbReference>
<dbReference type="GO" id="GO:0015424">
    <property type="term" value="F:ABC-type amino acid transporter activity"/>
    <property type="evidence" value="ECO:0007669"/>
    <property type="project" value="InterPro"/>
</dbReference>
<keyword evidence="6" id="KW-1185">Reference proteome</keyword>
<evidence type="ECO:0000313" key="6">
    <source>
        <dbReference type="Proteomes" id="UP000612456"/>
    </source>
</evidence>
<dbReference type="PIRSF" id="PIRSF039085">
    <property type="entry name" value="ABC_ATPase_HisP"/>
    <property type="match status" value="1"/>
</dbReference>
<evidence type="ECO:0000313" key="5">
    <source>
        <dbReference type="EMBL" id="GGD88613.1"/>
    </source>
</evidence>
<gene>
    <name evidence="5" type="ORF">GCM10010911_53970</name>
</gene>
<proteinExistence type="predicted"/>
<evidence type="ECO:0000256" key="3">
    <source>
        <dbReference type="ARBA" id="ARBA00022840"/>
    </source>
</evidence>
<comment type="caution">
    <text evidence="5">The sequence shown here is derived from an EMBL/GenBank/DDBJ whole genome shotgun (WGS) entry which is preliminary data.</text>
</comment>
<evidence type="ECO:0000259" key="4">
    <source>
        <dbReference type="PROSITE" id="PS50893"/>
    </source>
</evidence>